<dbReference type="Pfam" id="PF06240">
    <property type="entry name" value="COXG"/>
    <property type="match status" value="1"/>
</dbReference>
<evidence type="ECO:0000313" key="2">
    <source>
        <dbReference type="EMBL" id="RDE09043.1"/>
    </source>
</evidence>
<evidence type="ECO:0000256" key="1">
    <source>
        <dbReference type="SAM" id="MobiDB-lite"/>
    </source>
</evidence>
<organism evidence="2 3">
    <name type="scientific">Pelagibacterium lacus</name>
    <dbReference type="NCBI Taxonomy" id="2282655"/>
    <lineage>
        <taxon>Bacteria</taxon>
        <taxon>Pseudomonadati</taxon>
        <taxon>Pseudomonadota</taxon>
        <taxon>Alphaproteobacteria</taxon>
        <taxon>Hyphomicrobiales</taxon>
        <taxon>Devosiaceae</taxon>
        <taxon>Pelagibacterium</taxon>
    </lineage>
</organism>
<dbReference type="Gene3D" id="3.30.530.20">
    <property type="match status" value="1"/>
</dbReference>
<name>A0A369W3Z0_9HYPH</name>
<feature type="region of interest" description="Disordered" evidence="1">
    <location>
        <begin position="177"/>
        <end position="199"/>
    </location>
</feature>
<keyword evidence="3" id="KW-1185">Reference proteome</keyword>
<protein>
    <submittedName>
        <fullName evidence="2">Membrane oxidoreductase</fullName>
    </submittedName>
</protein>
<accession>A0A369W3Z0</accession>
<feature type="compositionally biased region" description="Low complexity" evidence="1">
    <location>
        <begin position="177"/>
        <end position="197"/>
    </location>
</feature>
<dbReference type="EMBL" id="QQNH01000009">
    <property type="protein sequence ID" value="RDE09043.1"/>
    <property type="molecule type" value="Genomic_DNA"/>
</dbReference>
<feature type="compositionally biased region" description="Polar residues" evidence="1">
    <location>
        <begin position="7"/>
        <end position="23"/>
    </location>
</feature>
<dbReference type="InterPro" id="IPR010419">
    <property type="entry name" value="CO_DH_gsu"/>
</dbReference>
<sequence length="227" mass="23591">MFPFNGISRTSSDGLAPNGKQTGSRSVCVKIQNKFDVPASPEQAWSILLDVPGIVGCVPGAELISREAENVYKGRVSVKLGPVALKFNGTAAIEEADPATRTALIRANGADQQGRGNAGATTTMTVEPSEAGSTVTLDTDLQLSGLVAQYGRASGVINAVSSTIISQFAENLKRQMSATGEAEATDAAAAPSGADRPAQNDNALGGAMVWKIFVNWFRSLFGSSKRS</sequence>
<reference evidence="3" key="1">
    <citation type="submission" date="2018-07" db="EMBL/GenBank/DDBJ databases">
        <authorList>
            <person name="Liu B.-T."/>
            <person name="Du Z."/>
        </authorList>
    </citation>
    <scope>NUCLEOTIDE SEQUENCE [LARGE SCALE GENOMIC DNA]</scope>
    <source>
        <strain evidence="3">XYN52</strain>
    </source>
</reference>
<feature type="region of interest" description="Disordered" evidence="1">
    <location>
        <begin position="110"/>
        <end position="132"/>
    </location>
</feature>
<dbReference type="AlphaFoldDB" id="A0A369W3Z0"/>
<feature type="region of interest" description="Disordered" evidence="1">
    <location>
        <begin position="1"/>
        <end position="23"/>
    </location>
</feature>
<dbReference type="InterPro" id="IPR023393">
    <property type="entry name" value="START-like_dom_sf"/>
</dbReference>
<evidence type="ECO:0000313" key="3">
    <source>
        <dbReference type="Proteomes" id="UP000253759"/>
    </source>
</evidence>
<dbReference type="Proteomes" id="UP000253759">
    <property type="component" value="Unassembled WGS sequence"/>
</dbReference>
<gene>
    <name evidence="2" type="ORF">DVH29_08800</name>
</gene>
<dbReference type="CDD" id="cd07823">
    <property type="entry name" value="SRPBCC_5"/>
    <property type="match status" value="1"/>
</dbReference>
<dbReference type="SUPFAM" id="SSF55961">
    <property type="entry name" value="Bet v1-like"/>
    <property type="match status" value="1"/>
</dbReference>
<comment type="caution">
    <text evidence="2">The sequence shown here is derived from an EMBL/GenBank/DDBJ whole genome shotgun (WGS) entry which is preliminary data.</text>
</comment>
<proteinExistence type="predicted"/>
<dbReference type="PANTHER" id="PTHR38588:SF1">
    <property type="entry name" value="BLL0334 PROTEIN"/>
    <property type="match status" value="1"/>
</dbReference>
<dbReference type="PANTHER" id="PTHR38588">
    <property type="entry name" value="BLL0334 PROTEIN"/>
    <property type="match status" value="1"/>
</dbReference>